<proteinExistence type="predicted"/>
<accession>A0ABX8M945</accession>
<protein>
    <submittedName>
        <fullName evidence="1">F-box domain-containing protein</fullName>
    </submittedName>
</protein>
<name>A0ABX8M945_9PSED</name>
<keyword evidence="2" id="KW-1185">Reference proteome</keyword>
<gene>
    <name evidence="1" type="ORF">KSS95_01010</name>
</gene>
<evidence type="ECO:0000313" key="1">
    <source>
        <dbReference type="EMBL" id="QXH35438.1"/>
    </source>
</evidence>
<dbReference type="RefSeq" id="WP_217850803.1">
    <property type="nucleotide sequence ID" value="NZ_CP077073.1"/>
</dbReference>
<sequence length="233" mass="26153">MLNAVLAGKKKGTGLHHQMLDFERSEGAEDVLTATLFERLAYLPDEQFCAVFQALLGEPFGPLQTITFWPSWRLPEGRQVEPDVLLSDGNRTLLVEAKRHDHFDQQSPAQLARELRAGWHGGALEADSILLTLGGLKDNSQAGRARLLEQVHAELAGQPQQPFRLVYRSWQQMFQALERALDSSLSGSQRLLEDLARCYAWHSLKTHPVQWLNALKPVHIETPTGAFAAWSLK</sequence>
<dbReference type="Proteomes" id="UP001047646">
    <property type="component" value="Chromosome"/>
</dbReference>
<evidence type="ECO:0000313" key="2">
    <source>
        <dbReference type="Proteomes" id="UP001047646"/>
    </source>
</evidence>
<organism evidence="1 2">
    <name type="scientific">Pseudomonas muyukensis</name>
    <dbReference type="NCBI Taxonomy" id="2842357"/>
    <lineage>
        <taxon>Bacteria</taxon>
        <taxon>Pseudomonadati</taxon>
        <taxon>Pseudomonadota</taxon>
        <taxon>Gammaproteobacteria</taxon>
        <taxon>Pseudomonadales</taxon>
        <taxon>Pseudomonadaceae</taxon>
        <taxon>Pseudomonas</taxon>
    </lineage>
</organism>
<reference evidence="1" key="1">
    <citation type="journal article" date="2021" name="Microorganisms">
        <title>The Ever-Expanding Pseudomonas Genus: Description of 43 New Species and Partition of the Pseudomonas putida Group.</title>
        <authorList>
            <person name="Girard L."/>
            <person name="Lood C."/>
            <person name="Hofte M."/>
            <person name="Vandamme P."/>
            <person name="Rokni-Zadeh H."/>
            <person name="van Noort V."/>
            <person name="Lavigne R."/>
            <person name="De Mot R."/>
        </authorList>
    </citation>
    <scope>NUCLEOTIDE SEQUENCE</scope>
    <source>
        <strain evidence="1">COW39</strain>
    </source>
</reference>
<dbReference type="EMBL" id="CP077073">
    <property type="protein sequence ID" value="QXH35438.1"/>
    <property type="molecule type" value="Genomic_DNA"/>
</dbReference>